<evidence type="ECO:0000313" key="2">
    <source>
        <dbReference type="EMBL" id="MBD1422887.1"/>
    </source>
</evidence>
<accession>A0ABR7XV04</accession>
<dbReference type="Gene3D" id="1.25.10.10">
    <property type="entry name" value="Leucine-rich Repeat Variant"/>
    <property type="match status" value="1"/>
</dbReference>
<dbReference type="InterPro" id="IPR011989">
    <property type="entry name" value="ARM-like"/>
</dbReference>
<dbReference type="SUPFAM" id="SSF48371">
    <property type="entry name" value="ARM repeat"/>
    <property type="match status" value="1"/>
</dbReference>
<keyword evidence="1" id="KW-1133">Transmembrane helix</keyword>
<name>A0ABR7XV04_9SPHI</name>
<dbReference type="RefSeq" id="WP_190314571.1">
    <property type="nucleotide sequence ID" value="NZ_JACNYL010000003.1"/>
</dbReference>
<comment type="caution">
    <text evidence="2">The sequence shown here is derived from an EMBL/GenBank/DDBJ whole genome shotgun (WGS) entry which is preliminary data.</text>
</comment>
<protein>
    <submittedName>
        <fullName evidence="2">HEAT repeat domain-containing protein</fullName>
    </submittedName>
</protein>
<keyword evidence="1" id="KW-0472">Membrane</keyword>
<evidence type="ECO:0000313" key="3">
    <source>
        <dbReference type="Proteomes" id="UP000651112"/>
    </source>
</evidence>
<feature type="transmembrane region" description="Helical" evidence="1">
    <location>
        <begin position="20"/>
        <end position="47"/>
    </location>
</feature>
<proteinExistence type="predicted"/>
<dbReference type="Pfam" id="PF13646">
    <property type="entry name" value="HEAT_2"/>
    <property type="match status" value="1"/>
</dbReference>
<dbReference type="InterPro" id="IPR016024">
    <property type="entry name" value="ARM-type_fold"/>
</dbReference>
<dbReference type="EMBL" id="JACNYL010000003">
    <property type="protein sequence ID" value="MBD1422887.1"/>
    <property type="molecule type" value="Genomic_DNA"/>
</dbReference>
<gene>
    <name evidence="2" type="ORF">H8B21_15020</name>
</gene>
<sequence length="386" mass="45110">MYSDYYLYYLSYLSSLYNGYPLIVRITVVIVTILVFITIFGIVRLLVIGYKINKRDKRRGKVKEQFEEKLTFIMSNEINYDIEEIKNLLNYDEKKSKKWRSEMLTDLVLSVRDDLNKKGKLNQINYRNCLESLRLMGFWEKRVRTAGLSKRREALQTMGALDVGINTGALSKSVFHKNSYLRKTARNVYTDQDTYNPFRFMEENFDESFTQLDKIRLHATLVKRSQEGKLPNLLRWVNNSKNSNYIAFIIQEIGFFKQYEAAPSLLAMLDKQENRDVRMQIILTLGELGYYECVTDLIQRYALESTPVREAISKTMGKIQGEETLRFLVDAYQNTDDDNFKLSIVRAIKNHGKDGEASLNMLKEKARKEEQIIINQVFAENIVITG</sequence>
<keyword evidence="1" id="KW-0812">Transmembrane</keyword>
<evidence type="ECO:0000256" key="1">
    <source>
        <dbReference type="SAM" id="Phobius"/>
    </source>
</evidence>
<dbReference type="Proteomes" id="UP000651112">
    <property type="component" value="Unassembled WGS sequence"/>
</dbReference>
<reference evidence="2 3" key="1">
    <citation type="submission" date="2020-08" db="EMBL/GenBank/DDBJ databases">
        <title>Sphingobacterium sp. DN00404 isolated from aquaculture water.</title>
        <authorList>
            <person name="Zhang M."/>
        </authorList>
    </citation>
    <scope>NUCLEOTIDE SEQUENCE [LARGE SCALE GENOMIC DNA]</scope>
    <source>
        <strain evidence="2 3">KCTC 42746</strain>
    </source>
</reference>
<keyword evidence="3" id="KW-1185">Reference proteome</keyword>
<organism evidence="2 3">
    <name type="scientific">Sphingobacterium chuzhouense</name>
    <dbReference type="NCBI Taxonomy" id="1742264"/>
    <lineage>
        <taxon>Bacteria</taxon>
        <taxon>Pseudomonadati</taxon>
        <taxon>Bacteroidota</taxon>
        <taxon>Sphingobacteriia</taxon>
        <taxon>Sphingobacteriales</taxon>
        <taxon>Sphingobacteriaceae</taxon>
        <taxon>Sphingobacterium</taxon>
    </lineage>
</organism>